<protein>
    <submittedName>
        <fullName evidence="2">Uncharacterized protein</fullName>
    </submittedName>
</protein>
<dbReference type="EMBL" id="JAKOAV010000007">
    <property type="protein sequence ID" value="MDF9407879.1"/>
    <property type="molecule type" value="Genomic_DNA"/>
</dbReference>
<feature type="compositionally biased region" description="Basic and acidic residues" evidence="1">
    <location>
        <begin position="1"/>
        <end position="12"/>
    </location>
</feature>
<gene>
    <name evidence="2" type="ORF">L7E55_05815</name>
</gene>
<keyword evidence="3" id="KW-1185">Reference proteome</keyword>
<proteinExistence type="predicted"/>
<evidence type="ECO:0000256" key="1">
    <source>
        <dbReference type="SAM" id="MobiDB-lite"/>
    </source>
</evidence>
<dbReference type="AlphaFoldDB" id="A0A9X4H7Q7"/>
<feature type="region of interest" description="Disordered" evidence="1">
    <location>
        <begin position="1"/>
        <end position="22"/>
    </location>
</feature>
<dbReference type="SUPFAM" id="SSF89392">
    <property type="entry name" value="Prokaryotic lipoproteins and lipoprotein localization factors"/>
    <property type="match status" value="1"/>
</dbReference>
<dbReference type="Gene3D" id="2.50.20.10">
    <property type="entry name" value="Lipoprotein localisation LolA/LolB/LppX"/>
    <property type="match status" value="1"/>
</dbReference>
<name>A0A9X4H7Q7_9FIRM</name>
<dbReference type="Proteomes" id="UP001154312">
    <property type="component" value="Unassembled WGS sequence"/>
</dbReference>
<evidence type="ECO:0000313" key="3">
    <source>
        <dbReference type="Proteomes" id="UP001154312"/>
    </source>
</evidence>
<comment type="caution">
    <text evidence="2">The sequence shown here is derived from an EMBL/GenBank/DDBJ whole genome shotgun (WGS) entry which is preliminary data.</text>
</comment>
<dbReference type="InterPro" id="IPR029046">
    <property type="entry name" value="LolA/LolB/LppX"/>
</dbReference>
<dbReference type="RefSeq" id="WP_277443129.1">
    <property type="nucleotide sequence ID" value="NZ_JAKOAV010000007.1"/>
</dbReference>
<reference evidence="2" key="1">
    <citation type="submission" date="2022-02" db="EMBL/GenBank/DDBJ databases">
        <authorList>
            <person name="Leng L."/>
        </authorList>
    </citation>
    <scope>NUCLEOTIDE SEQUENCE</scope>
    <source>
        <strain evidence="2">JI</strain>
    </source>
</reference>
<evidence type="ECO:0000313" key="2">
    <source>
        <dbReference type="EMBL" id="MDF9407879.1"/>
    </source>
</evidence>
<organism evidence="2 3">
    <name type="scientific">Pelotomaculum isophthalicicum JI</name>
    <dbReference type="NCBI Taxonomy" id="947010"/>
    <lineage>
        <taxon>Bacteria</taxon>
        <taxon>Bacillati</taxon>
        <taxon>Bacillota</taxon>
        <taxon>Clostridia</taxon>
        <taxon>Eubacteriales</taxon>
        <taxon>Desulfotomaculaceae</taxon>
        <taxon>Pelotomaculum</taxon>
    </lineage>
</organism>
<sequence length="124" mass="13802">MKMVFEKQDNKQSENPFDYGKDIDTSPDKYKVLETTVYDGIKCKVIAATGADGKDNLKMWVREDYGIPIRLETTGADGSKTVIEYKNMTVEKQPANTFRLPAGVTVTDMSQMLNNLSKIPGSGQ</sequence>
<accession>A0A9X4H7Q7</accession>